<gene>
    <name evidence="2" type="ORF">S01H4_37972</name>
</gene>
<feature type="transmembrane region" description="Helical" evidence="1">
    <location>
        <begin position="37"/>
        <end position="59"/>
    </location>
</feature>
<reference evidence="2" key="1">
    <citation type="journal article" date="2014" name="Front. Microbiol.">
        <title>High frequency of phylogenetically diverse reductive dehalogenase-homologous genes in deep subseafloor sedimentary metagenomes.</title>
        <authorList>
            <person name="Kawai M."/>
            <person name="Futagami T."/>
            <person name="Toyoda A."/>
            <person name="Takaki Y."/>
            <person name="Nishi S."/>
            <person name="Hori S."/>
            <person name="Arai W."/>
            <person name="Tsubouchi T."/>
            <person name="Morono Y."/>
            <person name="Uchiyama I."/>
            <person name="Ito T."/>
            <person name="Fujiyama A."/>
            <person name="Inagaki F."/>
            <person name="Takami H."/>
        </authorList>
    </citation>
    <scope>NUCLEOTIDE SEQUENCE</scope>
    <source>
        <strain evidence="2">Expedition CK06-06</strain>
    </source>
</reference>
<sequence length="157" mass="17360">MKKSSSQTTNYPPRLALGETGSLQTTHYKLGFTLVEVLVALSVFIVAVVVIIQLFPVGLKSSRASKNETTAINLAQAGLESAKGTAYDYVISEFRTRVSLDPTSPFYNFEREPIVQFVDTNLDTSEVDLGLKKITVTVFWQESGQEQEVSATYIKSR</sequence>
<comment type="caution">
    <text evidence="2">The sequence shown here is derived from an EMBL/GenBank/DDBJ whole genome shotgun (WGS) entry which is preliminary data.</text>
</comment>
<evidence type="ECO:0000256" key="1">
    <source>
        <dbReference type="SAM" id="Phobius"/>
    </source>
</evidence>
<dbReference type="EMBL" id="BART01020437">
    <property type="protein sequence ID" value="GAH03867.1"/>
    <property type="molecule type" value="Genomic_DNA"/>
</dbReference>
<dbReference type="InterPro" id="IPR012902">
    <property type="entry name" value="N_methyl_site"/>
</dbReference>
<keyword evidence="1" id="KW-1133">Transmembrane helix</keyword>
<keyword evidence="1" id="KW-0812">Transmembrane</keyword>
<evidence type="ECO:0000313" key="2">
    <source>
        <dbReference type="EMBL" id="GAH03867.1"/>
    </source>
</evidence>
<name>X1C903_9ZZZZ</name>
<evidence type="ECO:0008006" key="3">
    <source>
        <dbReference type="Google" id="ProtNLM"/>
    </source>
</evidence>
<keyword evidence="1" id="KW-0472">Membrane</keyword>
<accession>X1C903</accession>
<organism evidence="2">
    <name type="scientific">marine sediment metagenome</name>
    <dbReference type="NCBI Taxonomy" id="412755"/>
    <lineage>
        <taxon>unclassified sequences</taxon>
        <taxon>metagenomes</taxon>
        <taxon>ecological metagenomes</taxon>
    </lineage>
</organism>
<dbReference type="Pfam" id="PF07963">
    <property type="entry name" value="N_methyl"/>
    <property type="match status" value="1"/>
</dbReference>
<protein>
    <recommendedName>
        <fullName evidence="3">Prepilin-type N-terminal cleavage/methylation domain-containing protein</fullName>
    </recommendedName>
</protein>
<dbReference type="AlphaFoldDB" id="X1C903"/>
<proteinExistence type="predicted"/>